<keyword evidence="1" id="KW-0472">Membrane</keyword>
<keyword evidence="1" id="KW-0812">Transmembrane</keyword>
<keyword evidence="1" id="KW-1133">Transmembrane helix</keyword>
<comment type="caution">
    <text evidence="2">The sequence shown here is derived from an EMBL/GenBank/DDBJ whole genome shotgun (WGS) entry which is preliminary data.</text>
</comment>
<gene>
    <name evidence="2" type="ORF">DFH08DRAFT_862689</name>
</gene>
<dbReference type="PANTHER" id="PTHR35041">
    <property type="entry name" value="MEDIATOR OF RNA POLYMERASE II TRANSCRIPTION SUBUNIT 1"/>
    <property type="match status" value="1"/>
</dbReference>
<dbReference type="PANTHER" id="PTHR35041:SF6">
    <property type="entry name" value="FORMYLMETHIONINE DEFORMYLASE-LIKE PROTEIN-RELATED"/>
    <property type="match status" value="1"/>
</dbReference>
<feature type="transmembrane region" description="Helical" evidence="1">
    <location>
        <begin position="104"/>
        <end position="126"/>
    </location>
</feature>
<keyword evidence="3" id="KW-1185">Reference proteome</keyword>
<feature type="transmembrane region" description="Helical" evidence="1">
    <location>
        <begin position="146"/>
        <end position="162"/>
    </location>
</feature>
<proteinExistence type="predicted"/>
<protein>
    <submittedName>
        <fullName evidence="2">Uncharacterized protein</fullName>
    </submittedName>
</protein>
<sequence length="589" mass="63480">MLQSRIGTACGVRRRHGCLVLTMAHLAAQLADYRPEPLHLNDNAMQSLLSPAAESDTKNMFSPTRVSKEQAEDYLGSGQLESRLRTLPEGLPGRRHPVTAVAQMTGFALAGAILAIGHHVYFVSLHLTPSDGTVRVGGQSVPRQKITNFLATVFIFLVKLCLSQSISKAFDQRLWYTVRRRALRLSGLDALFSALGDPTAFLNLEMVCRAKMAAGLAFIAWTATFAVIPVPGSLTVQSIETQSVVDMSVPTINLAKDPAGGAIYTFGPIRDYRTPGPIAQSAANKALVDEAFATWPSPCGSDSDCSYNLTFFAPSFKCSAPTNSAIQSVVPLWSVQTATKGTDTDTLNVQYVTVASTTLSQTKCTSFNSTYSLTVEFRDNQQTINISEITLGSSFGTAGTIIIDDPTYRPALAAIKDAVSTALVGSVFQDPQTGLTVSGLALYSALANNTISTNPVFLPNTPQLIEQLLTNTTISMIARNLWNTTVSAHVVRDVNVFVYQPHALWAGYGAAVSVTLLCMAVGLHALWCNGGGGGKAFSLIMATTRNPALDGVTNRALHEKEYRETYGKLRFLYTNLGDREVDRLAFRES</sequence>
<evidence type="ECO:0000313" key="2">
    <source>
        <dbReference type="EMBL" id="KAJ7350944.1"/>
    </source>
</evidence>
<name>A0AAD7A779_9AGAR</name>
<dbReference type="AlphaFoldDB" id="A0AAD7A779"/>
<evidence type="ECO:0000256" key="1">
    <source>
        <dbReference type="SAM" id="Phobius"/>
    </source>
</evidence>
<accession>A0AAD7A779</accession>
<feature type="transmembrane region" description="Helical" evidence="1">
    <location>
        <begin position="213"/>
        <end position="234"/>
    </location>
</feature>
<evidence type="ECO:0000313" key="3">
    <source>
        <dbReference type="Proteomes" id="UP001218218"/>
    </source>
</evidence>
<dbReference type="EMBL" id="JARIHO010000014">
    <property type="protein sequence ID" value="KAJ7350944.1"/>
    <property type="molecule type" value="Genomic_DNA"/>
</dbReference>
<reference evidence="2" key="1">
    <citation type="submission" date="2023-03" db="EMBL/GenBank/DDBJ databases">
        <title>Massive genome expansion in bonnet fungi (Mycena s.s.) driven by repeated elements and novel gene families across ecological guilds.</title>
        <authorList>
            <consortium name="Lawrence Berkeley National Laboratory"/>
            <person name="Harder C.B."/>
            <person name="Miyauchi S."/>
            <person name="Viragh M."/>
            <person name="Kuo A."/>
            <person name="Thoen E."/>
            <person name="Andreopoulos B."/>
            <person name="Lu D."/>
            <person name="Skrede I."/>
            <person name="Drula E."/>
            <person name="Henrissat B."/>
            <person name="Morin E."/>
            <person name="Kohler A."/>
            <person name="Barry K."/>
            <person name="LaButti K."/>
            <person name="Morin E."/>
            <person name="Salamov A."/>
            <person name="Lipzen A."/>
            <person name="Mereny Z."/>
            <person name="Hegedus B."/>
            <person name="Baldrian P."/>
            <person name="Stursova M."/>
            <person name="Weitz H."/>
            <person name="Taylor A."/>
            <person name="Grigoriev I.V."/>
            <person name="Nagy L.G."/>
            <person name="Martin F."/>
            <person name="Kauserud H."/>
        </authorList>
    </citation>
    <scope>NUCLEOTIDE SEQUENCE</scope>
    <source>
        <strain evidence="2">CBHHK002</strain>
    </source>
</reference>
<dbReference type="Proteomes" id="UP001218218">
    <property type="component" value="Unassembled WGS sequence"/>
</dbReference>
<organism evidence="2 3">
    <name type="scientific">Mycena albidolilacea</name>
    <dbReference type="NCBI Taxonomy" id="1033008"/>
    <lineage>
        <taxon>Eukaryota</taxon>
        <taxon>Fungi</taxon>
        <taxon>Dikarya</taxon>
        <taxon>Basidiomycota</taxon>
        <taxon>Agaricomycotina</taxon>
        <taxon>Agaricomycetes</taxon>
        <taxon>Agaricomycetidae</taxon>
        <taxon>Agaricales</taxon>
        <taxon>Marasmiineae</taxon>
        <taxon>Mycenaceae</taxon>
        <taxon>Mycena</taxon>
    </lineage>
</organism>